<dbReference type="InterPro" id="IPR023809">
    <property type="entry name" value="Thiopep_bacteriocin_synth_dom"/>
</dbReference>
<dbReference type="Proteomes" id="UP000322927">
    <property type="component" value="Chromosome"/>
</dbReference>
<evidence type="ECO:0000259" key="3">
    <source>
        <dbReference type="Pfam" id="PF14028"/>
    </source>
</evidence>
<accession>A0A5P2C5M7</accession>
<organism evidence="4 5">
    <name type="scientific">Streptomyces venezuelae</name>
    <dbReference type="NCBI Taxonomy" id="54571"/>
    <lineage>
        <taxon>Bacteria</taxon>
        <taxon>Bacillati</taxon>
        <taxon>Actinomycetota</taxon>
        <taxon>Actinomycetes</taxon>
        <taxon>Kitasatosporales</taxon>
        <taxon>Streptomycetaceae</taxon>
        <taxon>Streptomyces</taxon>
    </lineage>
</organism>
<feature type="compositionally biased region" description="Basic and acidic residues" evidence="1">
    <location>
        <begin position="35"/>
        <end position="53"/>
    </location>
</feature>
<dbReference type="Pfam" id="PF04738">
    <property type="entry name" value="Lant_dehydr_N"/>
    <property type="match status" value="1"/>
</dbReference>
<name>A0A5P2C5M7_STRVZ</name>
<feature type="region of interest" description="Disordered" evidence="1">
    <location>
        <begin position="796"/>
        <end position="842"/>
    </location>
</feature>
<proteinExistence type="predicted"/>
<sequence length="1102" mass="118865">MRRNQSAEPVFRCADGVLLRAPLLARPKARTTWHDAVRQDVSSRDRARKARDEGGDEPSGADIVDTLRVQLTELVSDPLFREALEVSSPSLARTLDAVLADAPVAASDLRKAHRAVTRYLLRAASRPTPFGLLAGVLWGSFGAATKGELTGAGHKAARLDAGLLARLIAEWERDPAVHRGLSVVANGLCFVRGGRLVLPFAPAGPGQDAATPAGENRPKSRTLRHTPVVRAVLEAAARPIRCETLVQEVEARFTEAPEGAVARLVAQLIGAEVLLTELRPPLDAPDPLAHVEALLPVGTRAARRIAELRGALDDYLRAPLGEGRAAWRTALEGAAAALDGTRTSDDPKDTAADPGNTAAVGHAVQVDLRLDGTVELSHEVARELERAAAALWRLAPSGRGRLTSYHQDFVERYGLGRHVPVKELLDPDIGLGAPAGYRLPPSHRPDPGPAPLGAARQRLLLGLAAEAQARGAREVVLDEQWLRRLETADDGGAAERGGPADRDGADGGVRPPALELVVQITAASAAAVDRGDFTLVLNGAATASGGLMGRFAHLFEPAQAEAIRRTVRTAREDPAGRLPVQIHHQASHHRHANVAQVPTWLDGRLVIGAHPGAAAPGVTDLSLDDIAVCADSEGFRIVSVALGRELTPSALHVLNRELTAPNTVRFLIEAAAFGRRQWRLWEWGAAEDLPFLPAVRTGRTLLAPARWRLEANGPSLAEWREVWHVPDHVQLALGDHRIPLNLTAPAHREILRRECERAGEALVHELPLGQDPDGGWLHGPGGPHEVEAVATLMPHQPRSGAARPRSQRPARLTQPRTPRSTRTAPPVSRPGTGETPPGGPWLYASLYSSAERQDELLTGPLHRFLSELPTPPDGTGGVDRWFFIRYADPDPHLRLRLHGDPSLLNGVLLPRLHDLAQQLAADGLARGLRLDSYSPETERYGGPTLLGAAEEVFHADSQLVLERLAAPASDRILATAHDVTGLISAFHRGYGEDWRHWLTRTYPKREQHHKAFAARRRQALAHLAPEGPEAHTHHAAVERFGRLVREGQARGALSVSPDAVLASLVHMHCNRRLGTDRTAEAQSLAVARGAVQAHLDRERARS</sequence>
<dbReference type="OrthoDB" id="1273722at2"/>
<evidence type="ECO:0008006" key="6">
    <source>
        <dbReference type="Google" id="ProtNLM"/>
    </source>
</evidence>
<feature type="region of interest" description="Disordered" evidence="1">
    <location>
        <begin position="35"/>
        <end position="61"/>
    </location>
</feature>
<dbReference type="AlphaFoldDB" id="A0A5P2C5M7"/>
<protein>
    <recommendedName>
        <fullName evidence="6">Lantibiotic dehydratase</fullName>
    </recommendedName>
</protein>
<evidence type="ECO:0000313" key="4">
    <source>
        <dbReference type="EMBL" id="QES37932.1"/>
    </source>
</evidence>
<dbReference type="NCBIfam" id="TIGR03891">
    <property type="entry name" value="thiopep_ocin"/>
    <property type="match status" value="1"/>
</dbReference>
<dbReference type="EMBL" id="CP029192">
    <property type="protein sequence ID" value="QES37932.1"/>
    <property type="molecule type" value="Genomic_DNA"/>
</dbReference>
<dbReference type="Pfam" id="PF14028">
    <property type="entry name" value="Lant_dehydr_C"/>
    <property type="match status" value="1"/>
</dbReference>
<evidence type="ECO:0000313" key="5">
    <source>
        <dbReference type="Proteomes" id="UP000322927"/>
    </source>
</evidence>
<gene>
    <name evidence="4" type="ORF">DEJ48_35015</name>
</gene>
<feature type="domain" description="Thiopeptide-type bacteriocin biosynthesis" evidence="3">
    <location>
        <begin position="841"/>
        <end position="1088"/>
    </location>
</feature>
<dbReference type="InterPro" id="IPR006827">
    <property type="entry name" value="Lant_deHydtase_N"/>
</dbReference>
<evidence type="ECO:0000259" key="2">
    <source>
        <dbReference type="Pfam" id="PF04738"/>
    </source>
</evidence>
<feature type="compositionally biased region" description="Low complexity" evidence="1">
    <location>
        <begin position="811"/>
        <end position="835"/>
    </location>
</feature>
<evidence type="ECO:0000256" key="1">
    <source>
        <dbReference type="SAM" id="MobiDB-lite"/>
    </source>
</evidence>
<feature type="domain" description="Lantibiotic dehydratase N-terminal" evidence="2">
    <location>
        <begin position="77"/>
        <end position="751"/>
    </location>
</feature>
<reference evidence="4 5" key="1">
    <citation type="submission" date="2018-05" db="EMBL/GenBank/DDBJ databases">
        <title>Streptomyces venezuelae.</title>
        <authorList>
            <person name="Kim W."/>
            <person name="Lee N."/>
            <person name="Cho B.-K."/>
        </authorList>
    </citation>
    <scope>NUCLEOTIDE SEQUENCE [LARGE SCALE GENOMIC DNA]</scope>
    <source>
        <strain evidence="4 5">ATCC 14584</strain>
    </source>
</reference>
<feature type="region of interest" description="Disordered" evidence="1">
    <location>
        <begin position="488"/>
        <end position="509"/>
    </location>
</feature>